<dbReference type="GeneID" id="103344240"/>
<reference evidence="2" key="1">
    <citation type="journal article" date="2012" name="Nat. Commun.">
        <title>The genome of Prunus mume.</title>
        <authorList>
            <person name="Zhang Q."/>
            <person name="Chen W."/>
            <person name="Sun L."/>
            <person name="Zhao F."/>
            <person name="Huang B."/>
            <person name="Yang W."/>
            <person name="Tao Y."/>
            <person name="Wang J."/>
            <person name="Yuan Z."/>
            <person name="Fan G."/>
            <person name="Xing Z."/>
            <person name="Han C."/>
            <person name="Pan H."/>
            <person name="Zhong X."/>
            <person name="Shi W."/>
            <person name="Liang X."/>
            <person name="Du D."/>
            <person name="Sun F."/>
            <person name="Xu Z."/>
            <person name="Hao R."/>
            <person name="Lv T."/>
            <person name="Lv Y."/>
            <person name="Zheng Z."/>
            <person name="Sun M."/>
            <person name="Luo L."/>
            <person name="Cai M."/>
            <person name="Gao Y."/>
            <person name="Wang J."/>
            <person name="Yin Y."/>
            <person name="Xu X."/>
            <person name="Cheng T."/>
            <person name="Wang J."/>
        </authorList>
    </citation>
    <scope>NUCLEOTIDE SEQUENCE [LARGE SCALE GENOMIC DNA]</scope>
</reference>
<evidence type="ECO:0000313" key="3">
    <source>
        <dbReference type="RefSeq" id="XP_008246085.1"/>
    </source>
</evidence>
<dbReference type="RefSeq" id="XP_008246085.1">
    <property type="nucleotide sequence ID" value="XM_008247863.1"/>
</dbReference>
<evidence type="ECO:0000313" key="2">
    <source>
        <dbReference type="Proteomes" id="UP000694861"/>
    </source>
</evidence>
<accession>A0ABM0PXG6</accession>
<dbReference type="PANTHER" id="PTHR47481">
    <property type="match status" value="1"/>
</dbReference>
<dbReference type="Proteomes" id="UP000694861">
    <property type="component" value="Unplaced"/>
</dbReference>
<sequence length="260" mass="27961">MLDYLQSLKHIADSLAAAGAPLDTSDFLAHALSGLPSDYDAFATSIRVRSDPIQPEELHGLLLSEEIAVENRLTHIPPSDSHLHAFHASQSSASSAPSPHALNTSSQSSRSFPRSHSSFSSSRPNNFTPRPTHYNSNFSRKPKCQICSKLGHSALTCRQRLNMAFQGPTPPSSLTQNTTPSILGPYNPSASFTSFAPPSTSTTTWYADSGATNHITNNLANLSLPSPYQGNESITVANGQHMPISHTGQQHGDNSLSRPY</sequence>
<dbReference type="Pfam" id="PF14223">
    <property type="entry name" value="Retrotran_gag_2"/>
    <property type="match status" value="1"/>
</dbReference>
<keyword evidence="2" id="KW-1185">Reference proteome</keyword>
<protein>
    <submittedName>
        <fullName evidence="3">Flocculation protein FLO11-like</fullName>
    </submittedName>
</protein>
<organism evidence="2 3">
    <name type="scientific">Prunus mume</name>
    <name type="common">Japanese apricot</name>
    <name type="synonym">Armeniaca mume</name>
    <dbReference type="NCBI Taxonomy" id="102107"/>
    <lineage>
        <taxon>Eukaryota</taxon>
        <taxon>Viridiplantae</taxon>
        <taxon>Streptophyta</taxon>
        <taxon>Embryophyta</taxon>
        <taxon>Tracheophyta</taxon>
        <taxon>Spermatophyta</taxon>
        <taxon>Magnoliopsida</taxon>
        <taxon>eudicotyledons</taxon>
        <taxon>Gunneridae</taxon>
        <taxon>Pentapetalae</taxon>
        <taxon>rosids</taxon>
        <taxon>fabids</taxon>
        <taxon>Rosales</taxon>
        <taxon>Rosaceae</taxon>
        <taxon>Amygdaloideae</taxon>
        <taxon>Amygdaleae</taxon>
        <taxon>Prunus</taxon>
    </lineage>
</organism>
<proteinExistence type="predicted"/>
<gene>
    <name evidence="3" type="primary">LOC103344240</name>
</gene>
<evidence type="ECO:0000256" key="1">
    <source>
        <dbReference type="SAM" id="MobiDB-lite"/>
    </source>
</evidence>
<reference evidence="3" key="2">
    <citation type="submission" date="2025-08" db="UniProtKB">
        <authorList>
            <consortium name="RefSeq"/>
        </authorList>
    </citation>
    <scope>IDENTIFICATION</scope>
</reference>
<dbReference type="PANTHER" id="PTHR47481:SF28">
    <property type="entry name" value="RETROTRANSPOSON COPIA-LIKE N-TERMINAL DOMAIN-CONTAINING PROTEIN"/>
    <property type="match status" value="1"/>
</dbReference>
<name>A0ABM0PXG6_PRUMU</name>
<feature type="compositionally biased region" description="Low complexity" evidence="1">
    <location>
        <begin position="86"/>
        <end position="129"/>
    </location>
</feature>
<feature type="region of interest" description="Disordered" evidence="1">
    <location>
        <begin position="80"/>
        <end position="138"/>
    </location>
</feature>